<protein>
    <submittedName>
        <fullName evidence="2">General stress protein 26</fullName>
    </submittedName>
</protein>
<dbReference type="SUPFAM" id="SSF50475">
    <property type="entry name" value="FMN-binding split barrel"/>
    <property type="match status" value="1"/>
</dbReference>
<dbReference type="PANTHER" id="PTHR34818:SF1">
    <property type="entry name" value="PROTEIN BLI-3"/>
    <property type="match status" value="1"/>
</dbReference>
<proteinExistence type="predicted"/>
<dbReference type="Proteomes" id="UP000242310">
    <property type="component" value="Unassembled WGS sequence"/>
</dbReference>
<keyword evidence="3" id="KW-1185">Reference proteome</keyword>
<comment type="caution">
    <text evidence="2">The sequence shown here is derived from an EMBL/GenBank/DDBJ whole genome shotgun (WGS) entry which is preliminary data.</text>
</comment>
<dbReference type="Pfam" id="PF01243">
    <property type="entry name" value="PNPOx_N"/>
    <property type="match status" value="1"/>
</dbReference>
<evidence type="ECO:0000313" key="2">
    <source>
        <dbReference type="EMBL" id="PSL50603.1"/>
    </source>
</evidence>
<dbReference type="AlphaFoldDB" id="A0A2P8HWJ2"/>
<dbReference type="EMBL" id="PYAV01000003">
    <property type="protein sequence ID" value="PSL50603.1"/>
    <property type="molecule type" value="Genomic_DNA"/>
</dbReference>
<feature type="domain" description="Pyridoxamine 5'-phosphate oxidase N-terminal" evidence="1">
    <location>
        <begin position="5"/>
        <end position="126"/>
    </location>
</feature>
<dbReference type="PANTHER" id="PTHR34818">
    <property type="entry name" value="PROTEIN BLI-3"/>
    <property type="match status" value="1"/>
</dbReference>
<dbReference type="OrthoDB" id="5431160at2"/>
<gene>
    <name evidence="2" type="ORF">B0H94_103216</name>
</gene>
<dbReference type="RefSeq" id="WP_106587918.1">
    <property type="nucleotide sequence ID" value="NZ_PYAV01000003.1"/>
</dbReference>
<name>A0A2P8HWJ2_9BACI</name>
<evidence type="ECO:0000313" key="3">
    <source>
        <dbReference type="Proteomes" id="UP000242310"/>
    </source>
</evidence>
<organism evidence="2 3">
    <name type="scientific">Salsuginibacillus halophilus</name>
    <dbReference type="NCBI Taxonomy" id="517424"/>
    <lineage>
        <taxon>Bacteria</taxon>
        <taxon>Bacillati</taxon>
        <taxon>Bacillota</taxon>
        <taxon>Bacilli</taxon>
        <taxon>Bacillales</taxon>
        <taxon>Bacillaceae</taxon>
        <taxon>Salsuginibacillus</taxon>
    </lineage>
</organism>
<dbReference type="InterPro" id="IPR012349">
    <property type="entry name" value="Split_barrel_FMN-bd"/>
</dbReference>
<dbReference type="Gene3D" id="2.30.110.10">
    <property type="entry name" value="Electron Transport, Fmn-binding Protein, Chain A"/>
    <property type="match status" value="1"/>
</dbReference>
<dbReference type="InterPro" id="IPR011576">
    <property type="entry name" value="Pyridox_Oxase_N"/>
</dbReference>
<accession>A0A2P8HWJ2</accession>
<sequence>MNEDLKKRIKTVLEGNSVGVLATIKDDQPYARYMTFWHDELVLYTPTRADAHKVEDIEANPNVHILLGYEDEGQGDTFVEIEAEAVIEDDADVKAWMWSERMDQRYNDPEDPALIVLKCTPSVIRYRNDDDINTPQEVRL</sequence>
<reference evidence="2 3" key="1">
    <citation type="submission" date="2018-03" db="EMBL/GenBank/DDBJ databases">
        <title>Genomic Encyclopedia of Type Strains, Phase III (KMG-III): the genomes of soil and plant-associated and newly described type strains.</title>
        <authorList>
            <person name="Whitman W."/>
        </authorList>
    </citation>
    <scope>NUCLEOTIDE SEQUENCE [LARGE SCALE GENOMIC DNA]</scope>
    <source>
        <strain evidence="2 3">CGMCC 1.07653</strain>
    </source>
</reference>
<evidence type="ECO:0000259" key="1">
    <source>
        <dbReference type="Pfam" id="PF01243"/>
    </source>
</evidence>
<dbReference type="InterPro" id="IPR052917">
    <property type="entry name" value="Stress-Dev_Protein"/>
</dbReference>